<dbReference type="CDD" id="cd02440">
    <property type="entry name" value="AdoMet_MTases"/>
    <property type="match status" value="1"/>
</dbReference>
<keyword evidence="5" id="KW-0489">Methyltransferase</keyword>
<keyword evidence="6" id="KW-1185">Reference proteome</keyword>
<dbReference type="InterPro" id="IPR016718">
    <property type="entry name" value="rRNA_m1G-MeTrfase_A_prd"/>
</dbReference>
<sequence>MYTKSNKKKDRAKESIRKNQRLFRCPICGEAMGMNHAYSMICNSKHCFDLSKKGYLNLLTSRYKPVYSKELFEARHKVCEAGFYDPFINALAQIIGEYQKGKELNILDAGCGEGSHLYRLSQRIEKDARYTFMGVDISKDSIHIAANNSSDIIWSIADLARLPFQNSSFDVLLNILSPANYEEFERVLSNSAIIIKVVPEPQYLKELRETIYNDRKDMHYSNNKVINYFSQRLDVMDIQNISYKFAVDEKLLPYLIEMTPLTWGKSPERLNGIFEKNISSITVNLAIIIGRKKK</sequence>
<dbReference type="Proteomes" id="UP000579281">
    <property type="component" value="Unassembled WGS sequence"/>
</dbReference>
<dbReference type="RefSeq" id="WP_184307331.1">
    <property type="nucleotide sequence ID" value="NZ_JACHEN010000001.1"/>
</dbReference>
<gene>
    <name evidence="5" type="ORF">HNQ80_000242</name>
</gene>
<reference evidence="5 6" key="1">
    <citation type="submission" date="2020-08" db="EMBL/GenBank/DDBJ databases">
        <title>Genomic Encyclopedia of Type Strains, Phase IV (KMG-IV): sequencing the most valuable type-strain genomes for metagenomic binning, comparative biology and taxonomic classification.</title>
        <authorList>
            <person name="Goeker M."/>
        </authorList>
    </citation>
    <scope>NUCLEOTIDE SEQUENCE [LARGE SCALE GENOMIC DNA]</scope>
    <source>
        <strain evidence="5 6">DSM 103526</strain>
    </source>
</reference>
<dbReference type="GO" id="GO:0052911">
    <property type="term" value="F:23S rRNA (guanine(745)-N(1))-methyltransferase activity"/>
    <property type="evidence" value="ECO:0007669"/>
    <property type="project" value="UniProtKB-EC"/>
</dbReference>
<name>A0A841KL89_9FIRM</name>
<protein>
    <submittedName>
        <fullName evidence="5">23S rRNA (Guanine745-N1)-methyltransferase</fullName>
        <ecNumber evidence="5">2.1.1.187</ecNumber>
    </submittedName>
</protein>
<dbReference type="InterPro" id="IPR025714">
    <property type="entry name" value="Methyltranfer_dom"/>
</dbReference>
<evidence type="ECO:0000259" key="4">
    <source>
        <dbReference type="Pfam" id="PF21302"/>
    </source>
</evidence>
<evidence type="ECO:0000313" key="6">
    <source>
        <dbReference type="Proteomes" id="UP000579281"/>
    </source>
</evidence>
<dbReference type="Pfam" id="PF21302">
    <property type="entry name" value="Zn_ribbon_RlmA"/>
    <property type="match status" value="1"/>
</dbReference>
<evidence type="ECO:0000259" key="3">
    <source>
        <dbReference type="Pfam" id="PF13847"/>
    </source>
</evidence>
<dbReference type="Pfam" id="PF13847">
    <property type="entry name" value="Methyltransf_31"/>
    <property type="match status" value="1"/>
</dbReference>
<keyword evidence="2" id="KW-0949">S-adenosyl-L-methionine</keyword>
<organism evidence="5 6">
    <name type="scientific">Anaerosolibacter carboniphilus</name>
    <dbReference type="NCBI Taxonomy" id="1417629"/>
    <lineage>
        <taxon>Bacteria</taxon>
        <taxon>Bacillati</taxon>
        <taxon>Bacillota</taxon>
        <taxon>Clostridia</taxon>
        <taxon>Peptostreptococcales</taxon>
        <taxon>Thermotaleaceae</taxon>
        <taxon>Anaerosolibacter</taxon>
    </lineage>
</organism>
<evidence type="ECO:0000256" key="1">
    <source>
        <dbReference type="PIRSR" id="PIRSR018249-1"/>
    </source>
</evidence>
<keyword evidence="1" id="KW-0479">Metal-binding</keyword>
<feature type="binding site" evidence="1">
    <location>
        <position position="42"/>
    </location>
    <ligand>
        <name>Zn(2+)</name>
        <dbReference type="ChEBI" id="CHEBI:29105"/>
    </ligand>
</feature>
<feature type="binding site" evidence="1">
    <location>
        <position position="46"/>
    </location>
    <ligand>
        <name>Zn(2+)</name>
        <dbReference type="ChEBI" id="CHEBI:29105"/>
    </ligand>
</feature>
<dbReference type="EMBL" id="JACHEN010000001">
    <property type="protein sequence ID" value="MBB6214173.1"/>
    <property type="molecule type" value="Genomic_DNA"/>
</dbReference>
<keyword evidence="1" id="KW-0862">Zinc</keyword>
<accession>A0A841KL89</accession>
<dbReference type="AlphaFoldDB" id="A0A841KL89"/>
<feature type="binding site" evidence="1">
    <location>
        <position position="25"/>
    </location>
    <ligand>
        <name>Zn(2+)</name>
        <dbReference type="ChEBI" id="CHEBI:29105"/>
    </ligand>
</feature>
<feature type="binding site" evidence="1">
    <location>
        <position position="28"/>
    </location>
    <ligand>
        <name>Zn(2+)</name>
        <dbReference type="ChEBI" id="CHEBI:29105"/>
    </ligand>
</feature>
<evidence type="ECO:0000313" key="5">
    <source>
        <dbReference type="EMBL" id="MBB6214173.1"/>
    </source>
</evidence>
<keyword evidence="5" id="KW-0808">Transferase</keyword>
<proteinExistence type="predicted"/>
<comment type="caution">
    <text evidence="5">The sequence shown here is derived from an EMBL/GenBank/DDBJ whole genome shotgun (WGS) entry which is preliminary data.</text>
</comment>
<dbReference type="InterPro" id="IPR048647">
    <property type="entry name" value="RlmA_N"/>
</dbReference>
<feature type="binding site" evidence="2">
    <location>
        <begin position="113"/>
        <end position="114"/>
    </location>
    <ligand>
        <name>S-adenosyl-L-methionine</name>
        <dbReference type="ChEBI" id="CHEBI:59789"/>
    </ligand>
</feature>
<dbReference type="InterPro" id="IPR029063">
    <property type="entry name" value="SAM-dependent_MTases_sf"/>
</dbReference>
<feature type="domain" description="Methyltransferase" evidence="3">
    <location>
        <begin position="102"/>
        <end position="216"/>
    </location>
</feature>
<dbReference type="SUPFAM" id="SSF53335">
    <property type="entry name" value="S-adenosyl-L-methionine-dependent methyltransferases"/>
    <property type="match status" value="1"/>
</dbReference>
<dbReference type="EC" id="2.1.1.187" evidence="5"/>
<dbReference type="GO" id="GO:0046872">
    <property type="term" value="F:metal ion binding"/>
    <property type="evidence" value="ECO:0007669"/>
    <property type="project" value="UniProtKB-KW"/>
</dbReference>
<feature type="binding site" evidence="2">
    <location>
        <position position="203"/>
    </location>
    <ligand>
        <name>S-adenosyl-L-methionine</name>
        <dbReference type="ChEBI" id="CHEBI:59789"/>
    </ligand>
</feature>
<dbReference type="PIRSF" id="PIRSF018249">
    <property type="entry name" value="MyrA_prd"/>
    <property type="match status" value="1"/>
</dbReference>
<feature type="domain" description="23S rRNA (guanine(745)-N(1))-methyltransferase N-terminal" evidence="4">
    <location>
        <begin position="23"/>
        <end position="61"/>
    </location>
</feature>
<feature type="binding site" evidence="2">
    <location>
        <position position="84"/>
    </location>
    <ligand>
        <name>S-adenosyl-L-methionine</name>
        <dbReference type="ChEBI" id="CHEBI:59789"/>
    </ligand>
</feature>
<evidence type="ECO:0000256" key="2">
    <source>
        <dbReference type="PIRSR" id="PIRSR018249-2"/>
    </source>
</evidence>
<dbReference type="Gene3D" id="3.40.50.150">
    <property type="entry name" value="Vaccinia Virus protein VP39"/>
    <property type="match status" value="1"/>
</dbReference>